<protein>
    <submittedName>
        <fullName evidence="2">Uncharacterized protein</fullName>
    </submittedName>
</protein>
<evidence type="ECO:0000256" key="1">
    <source>
        <dbReference type="SAM" id="MobiDB-lite"/>
    </source>
</evidence>
<evidence type="ECO:0000313" key="2">
    <source>
        <dbReference type="EMBL" id="KKM89939.1"/>
    </source>
</evidence>
<gene>
    <name evidence="2" type="ORF">LCGC14_1243580</name>
</gene>
<dbReference type="AlphaFoldDB" id="A0A0F9L535"/>
<reference evidence="2" key="1">
    <citation type="journal article" date="2015" name="Nature">
        <title>Complex archaea that bridge the gap between prokaryotes and eukaryotes.</title>
        <authorList>
            <person name="Spang A."/>
            <person name="Saw J.H."/>
            <person name="Jorgensen S.L."/>
            <person name="Zaremba-Niedzwiedzka K."/>
            <person name="Martijn J."/>
            <person name="Lind A.E."/>
            <person name="van Eijk R."/>
            <person name="Schleper C."/>
            <person name="Guy L."/>
            <person name="Ettema T.J."/>
        </authorList>
    </citation>
    <scope>NUCLEOTIDE SEQUENCE</scope>
</reference>
<comment type="caution">
    <text evidence="2">The sequence shown here is derived from an EMBL/GenBank/DDBJ whole genome shotgun (WGS) entry which is preliminary data.</text>
</comment>
<accession>A0A0F9L535</accession>
<dbReference type="EMBL" id="LAZR01006742">
    <property type="protein sequence ID" value="KKM89939.1"/>
    <property type="molecule type" value="Genomic_DNA"/>
</dbReference>
<feature type="region of interest" description="Disordered" evidence="1">
    <location>
        <begin position="1"/>
        <end position="22"/>
    </location>
</feature>
<name>A0A0F9L535_9ZZZZ</name>
<sequence>MRAYARAKQMLKDAKNKMDVPSSPMVDRVFEVEAEKMRLRNNAGRR</sequence>
<proteinExistence type="predicted"/>
<organism evidence="2">
    <name type="scientific">marine sediment metagenome</name>
    <dbReference type="NCBI Taxonomy" id="412755"/>
    <lineage>
        <taxon>unclassified sequences</taxon>
        <taxon>metagenomes</taxon>
        <taxon>ecological metagenomes</taxon>
    </lineage>
</organism>